<gene>
    <name evidence="8" type="ORF">T23_03510</name>
</gene>
<dbReference type="EMBL" id="AP028127">
    <property type="protein sequence ID" value="BEH90249.1"/>
    <property type="molecule type" value="Genomic_DNA"/>
</dbReference>
<name>A0ABM8IG95_9FIRM</name>
<sequence length="191" mass="20588">MSIIWSLFLSFIQVGLFSVGGGYAALPLIQNQIVNIRELMTLAEFADLVTIAEMTPGPISINAATFVGTKLSGLPGALICTIGVIIPSFIICLTLAHFYYKYRNFSGVQTILASLRPAVVALISSAGLSILTLAIFQAEKQDIVLSNFRIVEFLLFVVGLVAIRKFKVGPIPVIFGSGFIGTLIYLLPTLF</sequence>
<reference evidence="8" key="1">
    <citation type="journal article" date="2024" name="Int. J. Syst. Evol. Microbiol.">
        <title>Turicibacter faecis sp. nov., isolated from faeces of heart failure mouse model.</title>
        <authorList>
            <person name="Imamura Y."/>
            <person name="Motooka D."/>
            <person name="Nakajima Y."/>
            <person name="Ito S."/>
            <person name="Kitakaze M."/>
            <person name="Iida T."/>
            <person name="Nakamura S."/>
        </authorList>
    </citation>
    <scope>NUCLEOTIDE SEQUENCE</scope>
    <source>
        <strain evidence="8">TC023</strain>
    </source>
</reference>
<evidence type="ECO:0000313" key="8">
    <source>
        <dbReference type="EMBL" id="BEH90249.1"/>
    </source>
</evidence>
<feature type="transmembrane region" description="Helical" evidence="7">
    <location>
        <begin position="170"/>
        <end position="188"/>
    </location>
</feature>
<keyword evidence="6 7" id="KW-0472">Membrane</keyword>
<evidence type="ECO:0000256" key="6">
    <source>
        <dbReference type="ARBA" id="ARBA00023136"/>
    </source>
</evidence>
<dbReference type="Proteomes" id="UP001432099">
    <property type="component" value="Chromosome"/>
</dbReference>
<comment type="similarity">
    <text evidence="2">Belongs to the chromate ion transporter (CHR) (TC 2.A.51) family.</text>
</comment>
<evidence type="ECO:0000256" key="2">
    <source>
        <dbReference type="ARBA" id="ARBA00005262"/>
    </source>
</evidence>
<feature type="transmembrane region" description="Helical" evidence="7">
    <location>
        <begin position="144"/>
        <end position="163"/>
    </location>
</feature>
<dbReference type="PANTHER" id="PTHR43663:SF1">
    <property type="entry name" value="CHROMATE TRANSPORTER"/>
    <property type="match status" value="1"/>
</dbReference>
<evidence type="ECO:0000256" key="4">
    <source>
        <dbReference type="ARBA" id="ARBA00022692"/>
    </source>
</evidence>
<keyword evidence="5 7" id="KW-1133">Transmembrane helix</keyword>
<evidence type="ECO:0000313" key="9">
    <source>
        <dbReference type="Proteomes" id="UP001432099"/>
    </source>
</evidence>
<dbReference type="InterPro" id="IPR003370">
    <property type="entry name" value="Chromate_transpt"/>
</dbReference>
<accession>A0ABM8IG95</accession>
<organism evidence="8 9">
    <name type="scientific">Turicibacter faecis</name>
    <dbReference type="NCBI Taxonomy" id="2963365"/>
    <lineage>
        <taxon>Bacteria</taxon>
        <taxon>Bacillati</taxon>
        <taxon>Bacillota</taxon>
        <taxon>Erysipelotrichia</taxon>
        <taxon>Erysipelotrichales</taxon>
        <taxon>Turicibacteraceae</taxon>
        <taxon>Turicibacter</taxon>
    </lineage>
</organism>
<evidence type="ECO:0000256" key="5">
    <source>
        <dbReference type="ARBA" id="ARBA00022989"/>
    </source>
</evidence>
<evidence type="ECO:0000256" key="1">
    <source>
        <dbReference type="ARBA" id="ARBA00004651"/>
    </source>
</evidence>
<protein>
    <submittedName>
        <fullName evidence="8">Chromate transporter</fullName>
    </submittedName>
</protein>
<dbReference type="InterPro" id="IPR052518">
    <property type="entry name" value="CHR_Transporter"/>
</dbReference>
<feature type="transmembrane region" description="Helical" evidence="7">
    <location>
        <begin position="119"/>
        <end position="138"/>
    </location>
</feature>
<feature type="transmembrane region" description="Helical" evidence="7">
    <location>
        <begin position="76"/>
        <end position="99"/>
    </location>
</feature>
<keyword evidence="3" id="KW-1003">Cell membrane</keyword>
<keyword evidence="9" id="KW-1185">Reference proteome</keyword>
<comment type="subcellular location">
    <subcellularLocation>
        <location evidence="1">Cell membrane</location>
        <topology evidence="1">Multi-pass membrane protein</topology>
    </subcellularLocation>
</comment>
<evidence type="ECO:0000256" key="7">
    <source>
        <dbReference type="SAM" id="Phobius"/>
    </source>
</evidence>
<dbReference type="PANTHER" id="PTHR43663">
    <property type="entry name" value="CHROMATE TRANSPORT PROTEIN-RELATED"/>
    <property type="match status" value="1"/>
</dbReference>
<dbReference type="Pfam" id="PF02417">
    <property type="entry name" value="Chromate_transp"/>
    <property type="match status" value="1"/>
</dbReference>
<evidence type="ECO:0000256" key="3">
    <source>
        <dbReference type="ARBA" id="ARBA00022475"/>
    </source>
</evidence>
<proteinExistence type="inferred from homology"/>
<keyword evidence="4 7" id="KW-0812">Transmembrane</keyword>
<dbReference type="RefSeq" id="WP_161831938.1">
    <property type="nucleotide sequence ID" value="NZ_AP028127.1"/>
</dbReference>